<keyword evidence="3 9" id="KW-0269">Exonuclease</keyword>
<dbReference type="GO" id="GO:0017108">
    <property type="term" value="F:5'-flap endonuclease activity"/>
    <property type="evidence" value="ECO:0007669"/>
    <property type="project" value="InterPro"/>
</dbReference>
<dbReference type="SMART" id="SM00475">
    <property type="entry name" value="53EXOc"/>
    <property type="match status" value="1"/>
</dbReference>
<dbReference type="Proteomes" id="UP000279275">
    <property type="component" value="Unassembled WGS sequence"/>
</dbReference>
<keyword evidence="2" id="KW-0378">Hydrolase</keyword>
<dbReference type="Gene3D" id="1.10.150.20">
    <property type="entry name" value="5' to 3' exonuclease, C-terminal subdomain"/>
    <property type="match status" value="1"/>
</dbReference>
<dbReference type="InterPro" id="IPR020046">
    <property type="entry name" value="5-3_exonucl_a-hlix_arch_N"/>
</dbReference>
<dbReference type="SMART" id="SM00279">
    <property type="entry name" value="HhH2"/>
    <property type="match status" value="1"/>
</dbReference>
<evidence type="ECO:0000256" key="4">
    <source>
        <dbReference type="ARBA" id="ARBA00023125"/>
    </source>
</evidence>
<name>A0A3M2LCK1_9NOCA</name>
<dbReference type="InterPro" id="IPR008918">
    <property type="entry name" value="HhH2"/>
</dbReference>
<dbReference type="Pfam" id="PF02739">
    <property type="entry name" value="5_3_exonuc_N"/>
    <property type="match status" value="1"/>
</dbReference>
<evidence type="ECO:0000256" key="5">
    <source>
        <dbReference type="ARBA" id="ARBA00049957"/>
    </source>
</evidence>
<dbReference type="InterPro" id="IPR038969">
    <property type="entry name" value="FEN"/>
</dbReference>
<dbReference type="GO" id="GO:0033567">
    <property type="term" value="P:DNA replication, Okazaki fragment processing"/>
    <property type="evidence" value="ECO:0007669"/>
    <property type="project" value="InterPro"/>
</dbReference>
<dbReference type="Gene3D" id="3.40.50.1010">
    <property type="entry name" value="5'-nuclease"/>
    <property type="match status" value="1"/>
</dbReference>
<evidence type="ECO:0000256" key="1">
    <source>
        <dbReference type="ARBA" id="ARBA00022722"/>
    </source>
</evidence>
<dbReference type="CDD" id="cd09859">
    <property type="entry name" value="PIN_53EXO"/>
    <property type="match status" value="1"/>
</dbReference>
<dbReference type="AlphaFoldDB" id="A0A3M2LCK1"/>
<feature type="region of interest" description="Disordered" evidence="7">
    <location>
        <begin position="1"/>
        <end position="22"/>
    </location>
</feature>
<dbReference type="InterPro" id="IPR036279">
    <property type="entry name" value="5-3_exonuclease_C_sf"/>
</dbReference>
<dbReference type="OrthoDB" id="9806424at2"/>
<evidence type="ECO:0000313" key="9">
    <source>
        <dbReference type="EMBL" id="RMI32418.1"/>
    </source>
</evidence>
<dbReference type="SUPFAM" id="SSF47807">
    <property type="entry name" value="5' to 3' exonuclease, C-terminal subdomain"/>
    <property type="match status" value="1"/>
</dbReference>
<evidence type="ECO:0000259" key="8">
    <source>
        <dbReference type="SMART" id="SM00475"/>
    </source>
</evidence>
<comment type="function">
    <text evidence="5">5'-3' exonuclease acting preferentially on double-stranded DNA.</text>
</comment>
<proteinExistence type="predicted"/>
<evidence type="ECO:0000256" key="3">
    <source>
        <dbReference type="ARBA" id="ARBA00022839"/>
    </source>
</evidence>
<feature type="domain" description="5'-3' exonuclease" evidence="8">
    <location>
        <begin position="59"/>
        <end position="340"/>
    </location>
</feature>
<dbReference type="InterPro" id="IPR020045">
    <property type="entry name" value="DNA_polI_H3TH"/>
</dbReference>
<keyword evidence="10" id="KW-1185">Reference proteome</keyword>
<evidence type="ECO:0000313" key="10">
    <source>
        <dbReference type="Proteomes" id="UP000279275"/>
    </source>
</evidence>
<sequence length="371" mass="38502">MLSDTTPRNRPERPHRHRSVVHSDAPLCGCRGPLPRAGHDGACHPRGVPSAPVTTPETGPLLLLDGASMWFRAFYAIPEKITAPDGRPVNAVRGFTDMVAALITTHRPSRLVVCLDLDWRPAYRVALLPSYKAHRVDESAGAAAGSEEVPDTLIPQVGMILELLTAAGIATAGAEGLEADDVIGTLATRERADETIVVSGDRDLLQLVRDDPAPPVRVFYIGRGLAKAELWGPAEVAAKYGVPQGNAGPAYADMATLRGDASDGLPGVPGIGDKSAATLISRFGSLDALIAAAADPATDLARGVRAKLEAAADYLAAAAPVVRVVRDADVVVSGPDLLPAAPADPVLLAKLAAAYNAERPVARLLAALAAA</sequence>
<dbReference type="PANTHER" id="PTHR42646">
    <property type="entry name" value="FLAP ENDONUCLEASE XNI"/>
    <property type="match status" value="1"/>
</dbReference>
<dbReference type="SUPFAM" id="SSF88723">
    <property type="entry name" value="PIN domain-like"/>
    <property type="match status" value="1"/>
</dbReference>
<evidence type="ECO:0000256" key="7">
    <source>
        <dbReference type="SAM" id="MobiDB-lite"/>
    </source>
</evidence>
<accession>A0A3M2LCK1</accession>
<dbReference type="GO" id="GO:0003677">
    <property type="term" value="F:DNA binding"/>
    <property type="evidence" value="ECO:0007669"/>
    <property type="project" value="UniProtKB-KW"/>
</dbReference>
<reference evidence="9 10" key="1">
    <citation type="submission" date="2018-10" db="EMBL/GenBank/DDBJ databases">
        <title>Isolation from cow dung.</title>
        <authorList>
            <person name="Ling L."/>
        </authorList>
    </citation>
    <scope>NUCLEOTIDE SEQUENCE [LARGE SCALE GENOMIC DNA]</scope>
    <source>
        <strain evidence="9 10">NEAU-LL90</strain>
    </source>
</reference>
<dbReference type="Pfam" id="PF01367">
    <property type="entry name" value="5_3_exonuc"/>
    <property type="match status" value="1"/>
</dbReference>
<evidence type="ECO:0000256" key="2">
    <source>
        <dbReference type="ARBA" id="ARBA00022801"/>
    </source>
</evidence>
<dbReference type="InterPro" id="IPR002421">
    <property type="entry name" value="5-3_exonuclease"/>
</dbReference>
<protein>
    <recommendedName>
        <fullName evidence="6">5'-3' exonuclease</fullName>
    </recommendedName>
</protein>
<gene>
    <name evidence="9" type="ORF">EBN03_15155</name>
</gene>
<dbReference type="EMBL" id="RFFH01000005">
    <property type="protein sequence ID" value="RMI32418.1"/>
    <property type="molecule type" value="Genomic_DNA"/>
</dbReference>
<dbReference type="CDD" id="cd09898">
    <property type="entry name" value="H3TH_53EXO"/>
    <property type="match status" value="1"/>
</dbReference>
<dbReference type="PANTHER" id="PTHR42646:SF2">
    <property type="entry name" value="5'-3' EXONUCLEASE FAMILY PROTEIN"/>
    <property type="match status" value="1"/>
</dbReference>
<dbReference type="InterPro" id="IPR029060">
    <property type="entry name" value="PIN-like_dom_sf"/>
</dbReference>
<comment type="caution">
    <text evidence="9">The sequence shown here is derived from an EMBL/GenBank/DDBJ whole genome shotgun (WGS) entry which is preliminary data.</text>
</comment>
<organism evidence="9 10">
    <name type="scientific">Nocardia stercoris</name>
    <dbReference type="NCBI Taxonomy" id="2483361"/>
    <lineage>
        <taxon>Bacteria</taxon>
        <taxon>Bacillati</taxon>
        <taxon>Actinomycetota</taxon>
        <taxon>Actinomycetes</taxon>
        <taxon>Mycobacteriales</taxon>
        <taxon>Nocardiaceae</taxon>
        <taxon>Nocardia</taxon>
    </lineage>
</organism>
<keyword evidence="4" id="KW-0238">DNA-binding</keyword>
<dbReference type="GO" id="GO:0008409">
    <property type="term" value="F:5'-3' exonuclease activity"/>
    <property type="evidence" value="ECO:0007669"/>
    <property type="project" value="InterPro"/>
</dbReference>
<keyword evidence="1" id="KW-0540">Nuclease</keyword>
<evidence type="ECO:0000256" key="6">
    <source>
        <dbReference type="ARBA" id="ARBA00050026"/>
    </source>
</evidence>